<sequence>MEGLRQISQKIFDENQRFNKASHSQTFETLLLSQHKDGSSKIHRHYIVESELVTWTGLANVDVEATLRLVCLTSEPDTSLNVSRDVFSSILYNLKVDISMLYMICHVKDGFHYFPGDSTGFESFLPTWFVGTSRYTVVWTFDAKRSSISGIVIERQPNTWLSFIDALEKFNACIQAPQVMCFAITSYQMHFYDGKLEAALNDLRRIEKIIGFGPRKGPGYRHGVKDMHPARKANLSTFAVDEIFVHSQKVHEVAGKIKNSDRHRRICARLLDDILAANRTVIEHSIEIRDERRKKYRLALQKLSEAVPVLQQQIDANTEYLSYMRYRAENLSQVIIALLTHEDASATIDLAAASRKDTSSMKTIAIMTMIFLPATFFAAFFSLPLLQWDQPRLFHNSFWVYWAFTIPSTAAVFGVWHATSLVNWNFFKIGSVSK</sequence>
<dbReference type="Gene3D" id="1.20.58.340">
    <property type="entry name" value="Magnesium transport protein CorA, transmembrane region"/>
    <property type="match status" value="1"/>
</dbReference>
<evidence type="ECO:0000313" key="2">
    <source>
        <dbReference type="EMBL" id="KAH7086789.1"/>
    </source>
</evidence>
<name>A0A8K0R7B0_9PLEO</name>
<reference evidence="2" key="1">
    <citation type="journal article" date="2021" name="Nat. Commun.">
        <title>Genetic determinants of endophytism in the Arabidopsis root mycobiome.</title>
        <authorList>
            <person name="Mesny F."/>
            <person name="Miyauchi S."/>
            <person name="Thiergart T."/>
            <person name="Pickel B."/>
            <person name="Atanasova L."/>
            <person name="Karlsson M."/>
            <person name="Huettel B."/>
            <person name="Barry K.W."/>
            <person name="Haridas S."/>
            <person name="Chen C."/>
            <person name="Bauer D."/>
            <person name="Andreopoulos W."/>
            <person name="Pangilinan J."/>
            <person name="LaButti K."/>
            <person name="Riley R."/>
            <person name="Lipzen A."/>
            <person name="Clum A."/>
            <person name="Drula E."/>
            <person name="Henrissat B."/>
            <person name="Kohler A."/>
            <person name="Grigoriev I.V."/>
            <person name="Martin F.M."/>
            <person name="Hacquard S."/>
        </authorList>
    </citation>
    <scope>NUCLEOTIDE SEQUENCE</scope>
    <source>
        <strain evidence="2">MPI-SDFR-AT-0120</strain>
    </source>
</reference>
<dbReference type="Proteomes" id="UP000813461">
    <property type="component" value="Unassembled WGS sequence"/>
</dbReference>
<keyword evidence="1" id="KW-1133">Transmembrane helix</keyword>
<evidence type="ECO:0000313" key="3">
    <source>
        <dbReference type="Proteomes" id="UP000813461"/>
    </source>
</evidence>
<dbReference type="AlphaFoldDB" id="A0A8K0R7B0"/>
<feature type="transmembrane region" description="Helical" evidence="1">
    <location>
        <begin position="398"/>
        <end position="418"/>
    </location>
</feature>
<organism evidence="2 3">
    <name type="scientific">Paraphoma chrysanthemicola</name>
    <dbReference type="NCBI Taxonomy" id="798071"/>
    <lineage>
        <taxon>Eukaryota</taxon>
        <taxon>Fungi</taxon>
        <taxon>Dikarya</taxon>
        <taxon>Ascomycota</taxon>
        <taxon>Pezizomycotina</taxon>
        <taxon>Dothideomycetes</taxon>
        <taxon>Pleosporomycetidae</taxon>
        <taxon>Pleosporales</taxon>
        <taxon>Pleosporineae</taxon>
        <taxon>Phaeosphaeriaceae</taxon>
        <taxon>Paraphoma</taxon>
    </lineage>
</organism>
<dbReference type="OrthoDB" id="3693351at2759"/>
<feature type="transmembrane region" description="Helical" evidence="1">
    <location>
        <begin position="364"/>
        <end position="386"/>
    </location>
</feature>
<keyword evidence="1" id="KW-0812">Transmembrane</keyword>
<proteinExistence type="predicted"/>
<dbReference type="EMBL" id="JAGMVJ010000010">
    <property type="protein sequence ID" value="KAH7086789.1"/>
    <property type="molecule type" value="Genomic_DNA"/>
</dbReference>
<protein>
    <submittedName>
        <fullName evidence="2">Uncharacterized protein</fullName>
    </submittedName>
</protein>
<evidence type="ECO:0000256" key="1">
    <source>
        <dbReference type="SAM" id="Phobius"/>
    </source>
</evidence>
<keyword evidence="3" id="KW-1185">Reference proteome</keyword>
<gene>
    <name evidence="2" type="ORF">FB567DRAFT_51293</name>
</gene>
<keyword evidence="1" id="KW-0472">Membrane</keyword>
<comment type="caution">
    <text evidence="2">The sequence shown here is derived from an EMBL/GenBank/DDBJ whole genome shotgun (WGS) entry which is preliminary data.</text>
</comment>
<accession>A0A8K0R7B0</accession>